<gene>
    <name evidence="1" type="ORF">F383_08389</name>
</gene>
<name>A0A0B0NRD9_GOSAR</name>
<reference evidence="2" key="1">
    <citation type="submission" date="2014-09" db="EMBL/GenBank/DDBJ databases">
        <authorList>
            <person name="Mudge J."/>
            <person name="Ramaraj T."/>
            <person name="Lindquist I.E."/>
            <person name="Bharti A.K."/>
            <person name="Sundararajan A."/>
            <person name="Cameron C.T."/>
            <person name="Woodward J.E."/>
            <person name="May G.D."/>
            <person name="Brubaker C."/>
            <person name="Broadhvest J."/>
            <person name="Wilkins T.A."/>
        </authorList>
    </citation>
    <scope>NUCLEOTIDE SEQUENCE</scope>
    <source>
        <strain evidence="2">cv. AKA8401</strain>
    </source>
</reference>
<keyword evidence="2" id="KW-1185">Reference proteome</keyword>
<accession>A0A0B0NRD9</accession>
<sequence length="63" mass="6936">MANLHPKCHIYSRSYLNSISHILLTLELSMGFLTQAIGQDVATRAAHTYCQVSTTHAGLPSHQ</sequence>
<organism evidence="1 2">
    <name type="scientific">Gossypium arboreum</name>
    <name type="common">Tree cotton</name>
    <name type="synonym">Gossypium nanking</name>
    <dbReference type="NCBI Taxonomy" id="29729"/>
    <lineage>
        <taxon>Eukaryota</taxon>
        <taxon>Viridiplantae</taxon>
        <taxon>Streptophyta</taxon>
        <taxon>Embryophyta</taxon>
        <taxon>Tracheophyta</taxon>
        <taxon>Spermatophyta</taxon>
        <taxon>Magnoliopsida</taxon>
        <taxon>eudicotyledons</taxon>
        <taxon>Gunneridae</taxon>
        <taxon>Pentapetalae</taxon>
        <taxon>rosids</taxon>
        <taxon>malvids</taxon>
        <taxon>Malvales</taxon>
        <taxon>Malvaceae</taxon>
        <taxon>Malvoideae</taxon>
        <taxon>Gossypium</taxon>
    </lineage>
</organism>
<proteinExistence type="predicted"/>
<dbReference type="Proteomes" id="UP000032142">
    <property type="component" value="Unassembled WGS sequence"/>
</dbReference>
<dbReference type="AlphaFoldDB" id="A0A0B0NRD9"/>
<dbReference type="EMBL" id="KN403220">
    <property type="protein sequence ID" value="KHG15217.1"/>
    <property type="molecule type" value="Genomic_DNA"/>
</dbReference>
<evidence type="ECO:0000313" key="2">
    <source>
        <dbReference type="Proteomes" id="UP000032142"/>
    </source>
</evidence>
<evidence type="ECO:0000313" key="1">
    <source>
        <dbReference type="EMBL" id="KHG15217.1"/>
    </source>
</evidence>
<protein>
    <submittedName>
        <fullName evidence="1">Uncharacterized protein</fullName>
    </submittedName>
</protein>